<feature type="region of interest" description="Disordered" evidence="1">
    <location>
        <begin position="77"/>
        <end position="101"/>
    </location>
</feature>
<accession>A0A9W8AMK5</accession>
<feature type="compositionally biased region" description="Basic residues" evidence="1">
    <location>
        <begin position="92"/>
        <end position="101"/>
    </location>
</feature>
<comment type="caution">
    <text evidence="2">The sequence shown here is derived from an EMBL/GenBank/DDBJ whole genome shotgun (WGS) entry which is preliminary data.</text>
</comment>
<protein>
    <submittedName>
        <fullName evidence="2">Uncharacterized protein</fullName>
    </submittedName>
</protein>
<dbReference type="AlphaFoldDB" id="A0A9W8AMK5"/>
<organism evidence="2 3">
    <name type="scientific">Tieghemiomyces parasiticus</name>
    <dbReference type="NCBI Taxonomy" id="78921"/>
    <lineage>
        <taxon>Eukaryota</taxon>
        <taxon>Fungi</taxon>
        <taxon>Fungi incertae sedis</taxon>
        <taxon>Zoopagomycota</taxon>
        <taxon>Kickxellomycotina</taxon>
        <taxon>Dimargaritomycetes</taxon>
        <taxon>Dimargaritales</taxon>
        <taxon>Dimargaritaceae</taxon>
        <taxon>Tieghemiomyces</taxon>
    </lineage>
</organism>
<dbReference type="EMBL" id="JANBPT010000013">
    <property type="protein sequence ID" value="KAJ1930200.1"/>
    <property type="molecule type" value="Genomic_DNA"/>
</dbReference>
<evidence type="ECO:0000313" key="3">
    <source>
        <dbReference type="Proteomes" id="UP001150569"/>
    </source>
</evidence>
<sequence length="101" mass="11477">MECEWLRNLPIHSTGSAFGRDLVESVAAPDQGSLQAKFRRIVQTGDQPRPYRTIQTDHICLLEMALSKRTIANEKRYADDDDRVPTGPSRRNVQKKLRTGP</sequence>
<dbReference type="Proteomes" id="UP001150569">
    <property type="component" value="Unassembled WGS sequence"/>
</dbReference>
<evidence type="ECO:0000256" key="1">
    <source>
        <dbReference type="SAM" id="MobiDB-lite"/>
    </source>
</evidence>
<keyword evidence="3" id="KW-1185">Reference proteome</keyword>
<name>A0A9W8AMK5_9FUNG</name>
<evidence type="ECO:0000313" key="2">
    <source>
        <dbReference type="EMBL" id="KAJ1930200.1"/>
    </source>
</evidence>
<proteinExistence type="predicted"/>
<gene>
    <name evidence="2" type="ORF">IWQ60_000525</name>
</gene>
<reference evidence="2" key="1">
    <citation type="submission" date="2022-07" db="EMBL/GenBank/DDBJ databases">
        <title>Phylogenomic reconstructions and comparative analyses of Kickxellomycotina fungi.</title>
        <authorList>
            <person name="Reynolds N.K."/>
            <person name="Stajich J.E."/>
            <person name="Barry K."/>
            <person name="Grigoriev I.V."/>
            <person name="Crous P."/>
            <person name="Smith M.E."/>
        </authorList>
    </citation>
    <scope>NUCLEOTIDE SEQUENCE</scope>
    <source>
        <strain evidence="2">RSA 861</strain>
    </source>
</reference>